<sequence length="349" mass="37961">MRTIGLFFIALLLTFCTSETKSTKPAFEEVVIERIYTDSVSIRALDPVDENRVWFAGNFGKVGLIDNKTPKLAVIRYQDSLLHFRAIAKTSSAVFVLSIANPGVLYKIGFDGLEATSLEQVYLEEGEKVFYDAIQFWDDTTGIAMGDPTSDCLSVLLTSDSGNNWTKLSCDLLPKISEGEAAFAASNSNIAVYGTHAWIASGGKKARVFHTPNKGKSWDVYETPIIQGGKMTGIYSIDFYDENTGIIFGGDWENKENNTSNKALTEDGGKTWNLISDGSGPGYRSSVKFIPGRGGDGIVAVGSPGIAYSADRGLTWNELSSEAFFAIEFVNDSIAFASGNNKISKLTFR</sequence>
<reference evidence="1" key="2">
    <citation type="submission" date="2020-09" db="EMBL/GenBank/DDBJ databases">
        <authorList>
            <person name="Sun Q."/>
            <person name="Zhou Y."/>
        </authorList>
    </citation>
    <scope>NUCLEOTIDE SEQUENCE</scope>
    <source>
        <strain evidence="1">CGMCC 1.12924</strain>
    </source>
</reference>
<name>A0A8J2V8W1_9FLAO</name>
<proteinExistence type="predicted"/>
<keyword evidence="2" id="KW-1185">Reference proteome</keyword>
<dbReference type="CDD" id="cd15482">
    <property type="entry name" value="Sialidase_non-viral"/>
    <property type="match status" value="1"/>
</dbReference>
<dbReference type="PANTHER" id="PTHR47199:SF2">
    <property type="entry name" value="PHOTOSYSTEM II STABILITY_ASSEMBLY FACTOR HCF136, CHLOROPLASTIC"/>
    <property type="match status" value="1"/>
</dbReference>
<dbReference type="SUPFAM" id="SSF110296">
    <property type="entry name" value="Oligoxyloglucan reducing end-specific cellobiohydrolase"/>
    <property type="match status" value="1"/>
</dbReference>
<dbReference type="Proteomes" id="UP000652231">
    <property type="component" value="Unassembled WGS sequence"/>
</dbReference>
<dbReference type="EMBL" id="BMGK01000002">
    <property type="protein sequence ID" value="GGD85562.1"/>
    <property type="molecule type" value="Genomic_DNA"/>
</dbReference>
<evidence type="ECO:0000313" key="2">
    <source>
        <dbReference type="Proteomes" id="UP000652231"/>
    </source>
</evidence>
<dbReference type="Gene3D" id="2.130.10.10">
    <property type="entry name" value="YVTN repeat-like/Quinoprotein amine dehydrogenase"/>
    <property type="match status" value="1"/>
</dbReference>
<dbReference type="AlphaFoldDB" id="A0A8J2V8W1"/>
<comment type="caution">
    <text evidence="1">The sequence shown here is derived from an EMBL/GenBank/DDBJ whole genome shotgun (WGS) entry which is preliminary data.</text>
</comment>
<gene>
    <name evidence="1" type="ORF">GCM10011312_07010</name>
</gene>
<reference evidence="1" key="1">
    <citation type="journal article" date="2014" name="Int. J. Syst. Evol. Microbiol.">
        <title>Complete genome sequence of Corynebacterium casei LMG S-19264T (=DSM 44701T), isolated from a smear-ripened cheese.</title>
        <authorList>
            <consortium name="US DOE Joint Genome Institute (JGI-PGF)"/>
            <person name="Walter F."/>
            <person name="Albersmeier A."/>
            <person name="Kalinowski J."/>
            <person name="Ruckert C."/>
        </authorList>
    </citation>
    <scope>NUCLEOTIDE SEQUENCE</scope>
    <source>
        <strain evidence="1">CGMCC 1.12924</strain>
    </source>
</reference>
<evidence type="ECO:0000313" key="1">
    <source>
        <dbReference type="EMBL" id="GGD85562.1"/>
    </source>
</evidence>
<accession>A0A8J2V8W1</accession>
<dbReference type="PANTHER" id="PTHR47199">
    <property type="entry name" value="PHOTOSYSTEM II STABILITY/ASSEMBLY FACTOR HCF136, CHLOROPLASTIC"/>
    <property type="match status" value="1"/>
</dbReference>
<evidence type="ECO:0008006" key="3">
    <source>
        <dbReference type="Google" id="ProtNLM"/>
    </source>
</evidence>
<organism evidence="1 2">
    <name type="scientific">Planktosalinus lacus</name>
    <dbReference type="NCBI Taxonomy" id="1526573"/>
    <lineage>
        <taxon>Bacteria</taxon>
        <taxon>Pseudomonadati</taxon>
        <taxon>Bacteroidota</taxon>
        <taxon>Flavobacteriia</taxon>
        <taxon>Flavobacteriales</taxon>
        <taxon>Flavobacteriaceae</taxon>
        <taxon>Planktosalinus</taxon>
    </lineage>
</organism>
<dbReference type="RefSeq" id="WP_188439526.1">
    <property type="nucleotide sequence ID" value="NZ_BMGK01000002.1"/>
</dbReference>
<dbReference type="InterPro" id="IPR015943">
    <property type="entry name" value="WD40/YVTN_repeat-like_dom_sf"/>
</dbReference>
<protein>
    <recommendedName>
        <fullName evidence="3">Oxidoreductase</fullName>
    </recommendedName>
</protein>